<dbReference type="Gene3D" id="2.60.40.1090">
    <property type="entry name" value="Fimbrial-type adhesion domain"/>
    <property type="match status" value="1"/>
</dbReference>
<dbReference type="EMBL" id="CP098828">
    <property type="protein sequence ID" value="XBO75331.1"/>
    <property type="molecule type" value="Genomic_DNA"/>
</dbReference>
<sequence>MPRPLYRPLASSPPTRRHLRRALKLGLAFALVSGLGLVSGLSSGRVSGLGPALSLPLGIAPALAARPTCDTVRPPGTCGLYSTGMSYPSTLSGTTPEGNTAGIASFHTTYACQTGSDGRVYILLDTQGSYDSATGDAKSAIPGFYFDKADTSMGGHHHQTLVASLRTANHASGCVSGSVTKEIPIVRHGDTEPGNYDQFTYLPHTHVATSTGASDNYTGTVVGVGGAYVTVIESTCKMWTPYITLPDIDLSELPSTGSRGGTTTAYLSFNDCDEVNMADLSIRSSGASVINARQGILGNADTSGDGAKGIGLALEIDAFSAHDFDPVDLSGSRAVGLMGEAPKVPLRVSYYRYAEQASGGRVKGLLEVTATYK</sequence>
<organism evidence="5">
    <name type="scientific">Halomonas sp. H10-59</name>
    <dbReference type="NCBI Taxonomy" id="2950874"/>
    <lineage>
        <taxon>Bacteria</taxon>
        <taxon>Pseudomonadati</taxon>
        <taxon>Pseudomonadota</taxon>
        <taxon>Gammaproteobacteria</taxon>
        <taxon>Oceanospirillales</taxon>
        <taxon>Halomonadaceae</taxon>
        <taxon>Halomonas</taxon>
    </lineage>
</organism>
<dbReference type="PANTHER" id="PTHR33420:SF3">
    <property type="entry name" value="FIMBRIAL SUBUNIT ELFA"/>
    <property type="match status" value="1"/>
</dbReference>
<evidence type="ECO:0000256" key="4">
    <source>
        <dbReference type="ARBA" id="ARBA00023263"/>
    </source>
</evidence>
<protein>
    <recommendedName>
        <fullName evidence="6">Type 1 fimbrial protein</fullName>
    </recommendedName>
</protein>
<dbReference type="AlphaFoldDB" id="A0AAU7KUQ4"/>
<evidence type="ECO:0008006" key="6">
    <source>
        <dbReference type="Google" id="ProtNLM"/>
    </source>
</evidence>
<proteinExistence type="inferred from homology"/>
<dbReference type="GO" id="GO:0043709">
    <property type="term" value="P:cell adhesion involved in single-species biofilm formation"/>
    <property type="evidence" value="ECO:0007669"/>
    <property type="project" value="TreeGrafter"/>
</dbReference>
<dbReference type="PANTHER" id="PTHR33420">
    <property type="entry name" value="FIMBRIAL SUBUNIT ELFA-RELATED"/>
    <property type="match status" value="1"/>
</dbReference>
<evidence type="ECO:0000256" key="2">
    <source>
        <dbReference type="ARBA" id="ARBA00006671"/>
    </source>
</evidence>
<keyword evidence="4" id="KW-0281">Fimbrium</keyword>
<reference evidence="5" key="1">
    <citation type="submission" date="2022-06" db="EMBL/GenBank/DDBJ databases">
        <title>A novel DMS-producing enzyme.</title>
        <authorList>
            <person name="Zhang Y."/>
        </authorList>
    </citation>
    <scope>NUCLEOTIDE SEQUENCE</scope>
    <source>
        <strain evidence="5">H10-59</strain>
    </source>
</reference>
<comment type="similarity">
    <text evidence="2">Belongs to the fimbrial protein family.</text>
</comment>
<dbReference type="InterPro" id="IPR036937">
    <property type="entry name" value="Adhesion_dom_fimbrial_sf"/>
</dbReference>
<evidence type="ECO:0000313" key="5">
    <source>
        <dbReference type="EMBL" id="XBO75331.1"/>
    </source>
</evidence>
<dbReference type="InterPro" id="IPR050263">
    <property type="entry name" value="Bact_Fimbrial_Adh_Pro"/>
</dbReference>
<dbReference type="GO" id="GO:0009289">
    <property type="term" value="C:pilus"/>
    <property type="evidence" value="ECO:0007669"/>
    <property type="project" value="UniProtKB-SubCell"/>
</dbReference>
<gene>
    <name evidence="5" type="ORF">NFG57_00650</name>
</gene>
<evidence type="ECO:0000256" key="3">
    <source>
        <dbReference type="ARBA" id="ARBA00022729"/>
    </source>
</evidence>
<comment type="subcellular location">
    <subcellularLocation>
        <location evidence="1">Fimbrium</location>
    </subcellularLocation>
</comment>
<keyword evidence="3" id="KW-0732">Signal</keyword>
<dbReference type="InterPro" id="IPR008966">
    <property type="entry name" value="Adhesion_dom_sf"/>
</dbReference>
<dbReference type="RefSeq" id="WP_348815141.1">
    <property type="nucleotide sequence ID" value="NZ_CP098828.1"/>
</dbReference>
<dbReference type="SUPFAM" id="SSF49401">
    <property type="entry name" value="Bacterial adhesins"/>
    <property type="match status" value="1"/>
</dbReference>
<evidence type="ECO:0000256" key="1">
    <source>
        <dbReference type="ARBA" id="ARBA00004561"/>
    </source>
</evidence>
<accession>A0AAU7KUQ4</accession>
<name>A0AAU7KUQ4_9GAMM</name>